<gene>
    <name evidence="1" type="ORF">BDK51DRAFT_27405</name>
</gene>
<proteinExistence type="predicted"/>
<accession>A0A4P9W1E8</accession>
<dbReference type="EMBL" id="KZ998609">
    <property type="protein sequence ID" value="RKO85934.1"/>
    <property type="molecule type" value="Genomic_DNA"/>
</dbReference>
<reference evidence="2" key="1">
    <citation type="journal article" date="2018" name="Nat. Microbiol.">
        <title>Leveraging single-cell genomics to expand the fungal tree of life.</title>
        <authorList>
            <person name="Ahrendt S.R."/>
            <person name="Quandt C.A."/>
            <person name="Ciobanu D."/>
            <person name="Clum A."/>
            <person name="Salamov A."/>
            <person name="Andreopoulos B."/>
            <person name="Cheng J.F."/>
            <person name="Woyke T."/>
            <person name="Pelin A."/>
            <person name="Henrissat B."/>
            <person name="Reynolds N.K."/>
            <person name="Benny G.L."/>
            <person name="Smith M.E."/>
            <person name="James T.Y."/>
            <person name="Grigoriev I.V."/>
        </authorList>
    </citation>
    <scope>NUCLEOTIDE SEQUENCE [LARGE SCALE GENOMIC DNA]</scope>
</reference>
<dbReference type="Proteomes" id="UP000269721">
    <property type="component" value="Unassembled WGS sequence"/>
</dbReference>
<evidence type="ECO:0000313" key="2">
    <source>
        <dbReference type="Proteomes" id="UP000269721"/>
    </source>
</evidence>
<organism evidence="1 2">
    <name type="scientific">Blyttiomyces helicus</name>
    <dbReference type="NCBI Taxonomy" id="388810"/>
    <lineage>
        <taxon>Eukaryota</taxon>
        <taxon>Fungi</taxon>
        <taxon>Fungi incertae sedis</taxon>
        <taxon>Chytridiomycota</taxon>
        <taxon>Chytridiomycota incertae sedis</taxon>
        <taxon>Chytridiomycetes</taxon>
        <taxon>Chytridiomycetes incertae sedis</taxon>
        <taxon>Blyttiomyces</taxon>
    </lineage>
</organism>
<protein>
    <submittedName>
        <fullName evidence="1">Uncharacterized protein</fullName>
    </submittedName>
</protein>
<dbReference type="AlphaFoldDB" id="A0A4P9W1E8"/>
<name>A0A4P9W1E8_9FUNG</name>
<keyword evidence="2" id="KW-1185">Reference proteome</keyword>
<sequence length="187" mass="20962">MPAPAVADMDVQESTVEHVQRFLVYCVLAVSSSAVSSSAVPFWSGQGREGTIMEIPVWPILWRRKKDTKNGSGFSSTGFAESSRSVGSAFHVLQCQGWRPSSSQEGKRNRATMKRQRFATLFPPNRTGAAKEPRFKFGEMQTPSTVRRLHLYSVARKNHRTVKIRLLKREGEIHAETDGNGLLWTQV</sequence>
<evidence type="ECO:0000313" key="1">
    <source>
        <dbReference type="EMBL" id="RKO85934.1"/>
    </source>
</evidence>